<feature type="compositionally biased region" description="Polar residues" evidence="1">
    <location>
        <begin position="299"/>
        <end position="310"/>
    </location>
</feature>
<feature type="region of interest" description="Disordered" evidence="1">
    <location>
        <begin position="354"/>
        <end position="390"/>
    </location>
</feature>
<evidence type="ECO:0000313" key="3">
    <source>
        <dbReference type="Proteomes" id="UP000319801"/>
    </source>
</evidence>
<feature type="compositionally biased region" description="Polar residues" evidence="1">
    <location>
        <begin position="322"/>
        <end position="334"/>
    </location>
</feature>
<dbReference type="Proteomes" id="UP000319801">
    <property type="component" value="Unassembled WGS sequence"/>
</dbReference>
<feature type="compositionally biased region" description="Polar residues" evidence="1">
    <location>
        <begin position="52"/>
        <end position="62"/>
    </location>
</feature>
<protein>
    <submittedName>
        <fullName evidence="2">Uncharacterized protein</fullName>
    </submittedName>
</protein>
<feature type="region of interest" description="Disordered" evidence="1">
    <location>
        <begin position="294"/>
        <end position="335"/>
    </location>
</feature>
<gene>
    <name evidence="2" type="ORF">Baya_15801</name>
</gene>
<dbReference type="OrthoDB" id="8933114at2759"/>
<comment type="caution">
    <text evidence="2">The sequence shown here is derived from an EMBL/GenBank/DDBJ whole genome shotgun (WGS) entry which is preliminary data.</text>
</comment>
<feature type="compositionally biased region" description="Low complexity" evidence="1">
    <location>
        <begin position="12"/>
        <end position="24"/>
    </location>
</feature>
<accession>A0A556VCP3</accession>
<sequence>MSNIRNVCGNVSSASSLSSSSSALIRSPIKTARRASVRKSCSLSTPPKPAATNDQNTVATQSPRKRKATLETKVEEEQPSVVFQSPQTPPSGKAKRTKRASAVEPVQEGLELCDQSGKKWRLGNLLSQTEVELTYAGDESAVHGEAGLLGVEVGIQRSARWIPERTADFQAAMRRYGTEGESEPWIEQLILNYGSEEQVASVKAHVVGMRAMPVCCSCLMGRCLSPRCSAPPPGSKFRKLPLSCLMRAWHDDIISDLLKDAIKKIATPTAGYLGMATPTHWHRERIRCKRKMLTADPGVSSSRETPSSTAPPLRAETMEGPITTQEQGGDSSAVASDRLEDEQQLNMDNTRAGFLQLDSRSRVTSPPFQWPHPTPHSPAHQDGSSFSYTYKPSRNVSLALSQTE</sequence>
<reference evidence="2 3" key="1">
    <citation type="journal article" date="2019" name="Genome Biol. Evol.">
        <title>Whole-Genome Sequencing of the Giant Devil Catfish, Bagarius yarrelli.</title>
        <authorList>
            <person name="Jiang W."/>
            <person name="Lv Y."/>
            <person name="Cheng L."/>
            <person name="Yang K."/>
            <person name="Chao B."/>
            <person name="Wang X."/>
            <person name="Li Y."/>
            <person name="Pan X."/>
            <person name="You X."/>
            <person name="Zhang Y."/>
            <person name="Yang J."/>
            <person name="Li J."/>
            <person name="Zhang X."/>
            <person name="Liu S."/>
            <person name="Sun C."/>
            <person name="Yang J."/>
            <person name="Shi Q."/>
        </authorList>
    </citation>
    <scope>NUCLEOTIDE SEQUENCE [LARGE SCALE GENOMIC DNA]</scope>
    <source>
        <strain evidence="2">JWS20170419001</strain>
        <tissue evidence="2">Muscle</tissue>
    </source>
</reference>
<feature type="region of interest" description="Disordered" evidence="1">
    <location>
        <begin position="1"/>
        <end position="102"/>
    </location>
</feature>
<proteinExistence type="predicted"/>
<dbReference type="AlphaFoldDB" id="A0A556VCP3"/>
<organism evidence="2 3">
    <name type="scientific">Bagarius yarrelli</name>
    <name type="common">Goonch</name>
    <name type="synonym">Bagrus yarrelli</name>
    <dbReference type="NCBI Taxonomy" id="175774"/>
    <lineage>
        <taxon>Eukaryota</taxon>
        <taxon>Metazoa</taxon>
        <taxon>Chordata</taxon>
        <taxon>Craniata</taxon>
        <taxon>Vertebrata</taxon>
        <taxon>Euteleostomi</taxon>
        <taxon>Actinopterygii</taxon>
        <taxon>Neopterygii</taxon>
        <taxon>Teleostei</taxon>
        <taxon>Ostariophysi</taxon>
        <taxon>Siluriformes</taxon>
        <taxon>Sisoridae</taxon>
        <taxon>Sisorinae</taxon>
        <taxon>Bagarius</taxon>
    </lineage>
</organism>
<dbReference type="EMBL" id="VCAZ01000237">
    <property type="protein sequence ID" value="TTL88693.1"/>
    <property type="molecule type" value="Genomic_DNA"/>
</dbReference>
<keyword evidence="3" id="KW-1185">Reference proteome</keyword>
<feature type="compositionally biased region" description="Polar residues" evidence="1">
    <location>
        <begin position="1"/>
        <end position="11"/>
    </location>
</feature>
<evidence type="ECO:0000256" key="1">
    <source>
        <dbReference type="SAM" id="MobiDB-lite"/>
    </source>
</evidence>
<name>A0A556VCP3_BAGYA</name>
<evidence type="ECO:0000313" key="2">
    <source>
        <dbReference type="EMBL" id="TTL88693.1"/>
    </source>
</evidence>